<dbReference type="PROSITE" id="PS50110">
    <property type="entry name" value="RESPONSE_REGULATORY"/>
    <property type="match status" value="1"/>
</dbReference>
<dbReference type="GO" id="GO:0000156">
    <property type="term" value="F:phosphorelay response regulator activity"/>
    <property type="evidence" value="ECO:0007669"/>
    <property type="project" value="TreeGrafter"/>
</dbReference>
<feature type="DNA-binding region" description="OmpR/PhoB-type" evidence="3">
    <location>
        <begin position="129"/>
        <end position="227"/>
    </location>
</feature>
<dbReference type="Pfam" id="PF00072">
    <property type="entry name" value="Response_reg"/>
    <property type="match status" value="1"/>
</dbReference>
<dbReference type="SUPFAM" id="SSF52172">
    <property type="entry name" value="CheY-like"/>
    <property type="match status" value="1"/>
</dbReference>
<feature type="domain" description="OmpR/PhoB-type" evidence="5">
    <location>
        <begin position="129"/>
        <end position="227"/>
    </location>
</feature>
<dbReference type="PANTHER" id="PTHR48111">
    <property type="entry name" value="REGULATOR OF RPOS"/>
    <property type="match status" value="1"/>
</dbReference>
<organism evidence="6 7">
    <name type="scientific">Thermobaculum terrenum (strain ATCC BAA-798 / CCMEE 7001 / YNP1)</name>
    <dbReference type="NCBI Taxonomy" id="525904"/>
    <lineage>
        <taxon>Bacteria</taxon>
        <taxon>Bacillati</taxon>
        <taxon>Chloroflexota</taxon>
        <taxon>Chloroflexia</taxon>
        <taxon>Candidatus Thermobaculales</taxon>
        <taxon>Candidatus Thermobaculaceae</taxon>
        <taxon>Thermobaculum</taxon>
    </lineage>
</organism>
<dbReference type="SMART" id="SM00862">
    <property type="entry name" value="Trans_reg_C"/>
    <property type="match status" value="1"/>
</dbReference>
<evidence type="ECO:0000259" key="5">
    <source>
        <dbReference type="PROSITE" id="PS51755"/>
    </source>
</evidence>
<protein>
    <submittedName>
        <fullName evidence="6">Two component transcriptional regulator, winged helix family</fullName>
    </submittedName>
</protein>
<proteinExistence type="predicted"/>
<dbReference type="InterPro" id="IPR036388">
    <property type="entry name" value="WH-like_DNA-bd_sf"/>
</dbReference>
<dbReference type="Gene3D" id="3.40.50.2300">
    <property type="match status" value="1"/>
</dbReference>
<dbReference type="KEGG" id="ttr:Tter_2177"/>
<keyword evidence="1 3" id="KW-0238">DNA-binding</keyword>
<dbReference type="Pfam" id="PF00486">
    <property type="entry name" value="Trans_reg_C"/>
    <property type="match status" value="1"/>
</dbReference>
<dbReference type="AlphaFoldDB" id="D1CH57"/>
<dbReference type="InterPro" id="IPR039420">
    <property type="entry name" value="WalR-like"/>
</dbReference>
<name>D1CH57_THET1</name>
<dbReference type="STRING" id="525904.Tter_2177"/>
<gene>
    <name evidence="6" type="ordered locus">Tter_2177</name>
</gene>
<dbReference type="GO" id="GO:0005829">
    <property type="term" value="C:cytosol"/>
    <property type="evidence" value="ECO:0007669"/>
    <property type="project" value="TreeGrafter"/>
</dbReference>
<keyword evidence="2" id="KW-0597">Phosphoprotein</keyword>
<dbReference type="InterPro" id="IPR016032">
    <property type="entry name" value="Sig_transdc_resp-reg_C-effctor"/>
</dbReference>
<dbReference type="InterPro" id="IPR011006">
    <property type="entry name" value="CheY-like_superfamily"/>
</dbReference>
<dbReference type="EMBL" id="CP001826">
    <property type="protein sequence ID" value="ACZ43078.1"/>
    <property type="molecule type" value="Genomic_DNA"/>
</dbReference>
<evidence type="ECO:0000256" key="3">
    <source>
        <dbReference type="PROSITE-ProRule" id="PRU01091"/>
    </source>
</evidence>
<evidence type="ECO:0000259" key="4">
    <source>
        <dbReference type="PROSITE" id="PS50110"/>
    </source>
</evidence>
<dbReference type="SMART" id="SM00448">
    <property type="entry name" value="REC"/>
    <property type="match status" value="1"/>
</dbReference>
<feature type="modified residue" description="4-aspartylphosphate" evidence="2">
    <location>
        <position position="52"/>
    </location>
</feature>
<dbReference type="Gene3D" id="1.10.10.10">
    <property type="entry name" value="Winged helix-like DNA-binding domain superfamily/Winged helix DNA-binding domain"/>
    <property type="match status" value="1"/>
</dbReference>
<dbReference type="PANTHER" id="PTHR48111:SF43">
    <property type="entry name" value="STAGE 0 SPORULATION PROTEIN A HOMOLOG"/>
    <property type="match status" value="1"/>
</dbReference>
<reference evidence="7" key="1">
    <citation type="journal article" date="2010" name="Stand. Genomic Sci.">
        <title>Complete genome sequence of 'Thermobaculum terrenum' type strain (YNP1).</title>
        <authorList>
            <person name="Kiss H."/>
            <person name="Cleland D."/>
            <person name="Lapidus A."/>
            <person name="Lucas S."/>
            <person name="Glavina Del Rio T."/>
            <person name="Nolan M."/>
            <person name="Tice H."/>
            <person name="Han C."/>
            <person name="Goodwin L."/>
            <person name="Pitluck S."/>
            <person name="Liolios K."/>
            <person name="Ivanova N."/>
            <person name="Mavromatis K."/>
            <person name="Ovchinnikova G."/>
            <person name="Pati A."/>
            <person name="Chen A."/>
            <person name="Palaniappan K."/>
            <person name="Land M."/>
            <person name="Hauser L."/>
            <person name="Chang Y."/>
            <person name="Jeffries C."/>
            <person name="Lu M."/>
            <person name="Brettin T."/>
            <person name="Detter J."/>
            <person name="Goker M."/>
            <person name="Tindall B."/>
            <person name="Beck B."/>
            <person name="McDermott T."/>
            <person name="Woyke T."/>
            <person name="Bristow J."/>
            <person name="Eisen J."/>
            <person name="Markowitz V."/>
            <person name="Hugenholtz P."/>
            <person name="Kyrpides N."/>
            <person name="Klenk H."/>
            <person name="Cheng J."/>
        </authorList>
    </citation>
    <scope>NUCLEOTIDE SEQUENCE [LARGE SCALE GENOMIC DNA]</scope>
    <source>
        <strain evidence="7">ATCC BAA-798 / YNP1</strain>
    </source>
</reference>
<dbReference type="eggNOG" id="COG0745">
    <property type="taxonomic scope" value="Bacteria"/>
</dbReference>
<dbReference type="Proteomes" id="UP000000323">
    <property type="component" value="Chromosome 2"/>
</dbReference>
<dbReference type="PROSITE" id="PS51755">
    <property type="entry name" value="OMPR_PHOB"/>
    <property type="match status" value="1"/>
</dbReference>
<dbReference type="HOGENOM" id="CLU_000445_30_3_0"/>
<dbReference type="SUPFAM" id="SSF46894">
    <property type="entry name" value="C-terminal effector domain of the bipartite response regulators"/>
    <property type="match status" value="1"/>
</dbReference>
<dbReference type="InterPro" id="IPR001789">
    <property type="entry name" value="Sig_transdc_resp-reg_receiver"/>
</dbReference>
<keyword evidence="7" id="KW-1185">Reference proteome</keyword>
<dbReference type="OrthoDB" id="9790442at2"/>
<evidence type="ECO:0000313" key="7">
    <source>
        <dbReference type="Proteomes" id="UP000000323"/>
    </source>
</evidence>
<dbReference type="InterPro" id="IPR001867">
    <property type="entry name" value="OmpR/PhoB-type_DNA-bd"/>
</dbReference>
<dbReference type="RefSeq" id="WP_012876109.1">
    <property type="nucleotide sequence ID" value="NC_013526.1"/>
</dbReference>
<sequence>MYRIYIIEDEHKIADMLARHLERYGYQVHIAQDLRQVKSEFLEIRPHLVILDINLPYYDGFYWCRQIRTVSSVPVIYISARSDDMDQVRAIENGGDDYLVKPFSLDVALAKVHSQLRRAYGEYASLSITEVQAAGGLLLDASRLVAEHAGRSVQLTRNEFLLLRLLLQQAGKVVSRSALLEALWEDSQYVDDNTLTVNVARLRQKLEGIGLQQAIETVRGYGYRLQTERQDNEIR</sequence>
<dbReference type="GO" id="GO:0006355">
    <property type="term" value="P:regulation of DNA-templated transcription"/>
    <property type="evidence" value="ECO:0007669"/>
    <property type="project" value="InterPro"/>
</dbReference>
<evidence type="ECO:0000313" key="6">
    <source>
        <dbReference type="EMBL" id="ACZ43078.1"/>
    </source>
</evidence>
<accession>D1CH57</accession>
<dbReference type="GO" id="GO:0000976">
    <property type="term" value="F:transcription cis-regulatory region binding"/>
    <property type="evidence" value="ECO:0007669"/>
    <property type="project" value="TreeGrafter"/>
</dbReference>
<evidence type="ECO:0000256" key="2">
    <source>
        <dbReference type="PROSITE-ProRule" id="PRU00169"/>
    </source>
</evidence>
<evidence type="ECO:0000256" key="1">
    <source>
        <dbReference type="ARBA" id="ARBA00023125"/>
    </source>
</evidence>
<dbReference type="CDD" id="cd18159">
    <property type="entry name" value="REC_OmpR_NsrR-like"/>
    <property type="match status" value="1"/>
</dbReference>
<dbReference type="CDD" id="cd00383">
    <property type="entry name" value="trans_reg_C"/>
    <property type="match status" value="1"/>
</dbReference>
<dbReference type="GO" id="GO:0032993">
    <property type="term" value="C:protein-DNA complex"/>
    <property type="evidence" value="ECO:0007669"/>
    <property type="project" value="TreeGrafter"/>
</dbReference>
<dbReference type="Gene3D" id="6.10.250.690">
    <property type="match status" value="1"/>
</dbReference>
<feature type="domain" description="Response regulatory" evidence="4">
    <location>
        <begin position="3"/>
        <end position="116"/>
    </location>
</feature>